<protein>
    <submittedName>
        <fullName evidence="3">Beta-peptidyl aminopeptidase BapA</fullName>
    </submittedName>
</protein>
<gene>
    <name evidence="3" type="ORF">AB675_10096</name>
</gene>
<proteinExistence type="inferred from homology"/>
<dbReference type="Proteomes" id="UP000038010">
    <property type="component" value="Unassembled WGS sequence"/>
</dbReference>
<dbReference type="Pfam" id="PF03576">
    <property type="entry name" value="Peptidase_S58"/>
    <property type="match status" value="1"/>
</dbReference>
<evidence type="ECO:0000313" key="4">
    <source>
        <dbReference type="Proteomes" id="UP000038010"/>
    </source>
</evidence>
<feature type="region of interest" description="Disordered" evidence="2">
    <location>
        <begin position="219"/>
        <end position="254"/>
    </location>
</feature>
<evidence type="ECO:0000313" key="3">
    <source>
        <dbReference type="EMBL" id="KPI36632.1"/>
    </source>
</evidence>
<keyword evidence="4" id="KW-1185">Reference proteome</keyword>
<keyword evidence="3" id="KW-0645">Protease</keyword>
<comment type="similarity">
    <text evidence="1">Belongs to the peptidase S58 family.</text>
</comment>
<dbReference type="GO" id="GO:0004177">
    <property type="term" value="F:aminopeptidase activity"/>
    <property type="evidence" value="ECO:0007669"/>
    <property type="project" value="UniProtKB-KW"/>
</dbReference>
<evidence type="ECO:0000256" key="2">
    <source>
        <dbReference type="SAM" id="MobiDB-lite"/>
    </source>
</evidence>
<dbReference type="OrthoDB" id="2107894at2759"/>
<dbReference type="InterPro" id="IPR016117">
    <property type="entry name" value="ArgJ-like_dom_sf"/>
</dbReference>
<dbReference type="PANTHER" id="PTHR36512:SF3">
    <property type="entry name" value="BLR5678 PROTEIN"/>
    <property type="match status" value="1"/>
</dbReference>
<dbReference type="AlphaFoldDB" id="A0A0N1HNI2"/>
<dbReference type="EMBL" id="LFJN01000029">
    <property type="protein sequence ID" value="KPI36632.1"/>
    <property type="molecule type" value="Genomic_DNA"/>
</dbReference>
<dbReference type="RefSeq" id="XP_017996595.1">
    <property type="nucleotide sequence ID" value="XM_018138841.1"/>
</dbReference>
<organism evidence="3 4">
    <name type="scientific">Cyphellophora attinorum</name>
    <dbReference type="NCBI Taxonomy" id="1664694"/>
    <lineage>
        <taxon>Eukaryota</taxon>
        <taxon>Fungi</taxon>
        <taxon>Dikarya</taxon>
        <taxon>Ascomycota</taxon>
        <taxon>Pezizomycotina</taxon>
        <taxon>Eurotiomycetes</taxon>
        <taxon>Chaetothyriomycetidae</taxon>
        <taxon>Chaetothyriales</taxon>
        <taxon>Cyphellophoraceae</taxon>
        <taxon>Cyphellophora</taxon>
    </lineage>
</organism>
<dbReference type="VEuPathDB" id="FungiDB:AB675_10096"/>
<dbReference type="InterPro" id="IPR005321">
    <property type="entry name" value="Peptidase_S58_DmpA"/>
</dbReference>
<accession>A0A0N1HNI2</accession>
<comment type="caution">
    <text evidence="3">The sequence shown here is derived from an EMBL/GenBank/DDBJ whole genome shotgun (WGS) entry which is preliminary data.</text>
</comment>
<keyword evidence="3" id="KW-0378">Hydrolase</keyword>
<dbReference type="GeneID" id="28730721"/>
<reference evidence="3 4" key="1">
    <citation type="submission" date="2015-06" db="EMBL/GenBank/DDBJ databases">
        <title>Draft genome of the ant-associated black yeast Phialophora attae CBS 131958.</title>
        <authorList>
            <person name="Moreno L.F."/>
            <person name="Stielow B.J."/>
            <person name="de Hoog S."/>
            <person name="Vicente V.A."/>
            <person name="Weiss V.A."/>
            <person name="de Vries M."/>
            <person name="Cruz L.M."/>
            <person name="Souza E.M."/>
        </authorList>
    </citation>
    <scope>NUCLEOTIDE SEQUENCE [LARGE SCALE GENOMIC DNA]</scope>
    <source>
        <strain evidence="3 4">CBS 131958</strain>
    </source>
</reference>
<evidence type="ECO:0000256" key="1">
    <source>
        <dbReference type="ARBA" id="ARBA00007068"/>
    </source>
</evidence>
<name>A0A0N1HNI2_9EURO</name>
<sequence>MDIPPTLKDEAGQPRQRVRELLPDLHLGFHPPGPLNAITDVPGVLVSALEIFEDDDGRIVAEVTGRRDGLGRRRQIGKTSDVNTGVTVILPRPNPAWFTTACYSSIFSFNGSGELTGSHWIKETGLLNSPIVLTNSFSVGAAYSGIYEFAIRGSLRSQGRGLKGDMLQGGAKDGMALGDYFLLPVVGETYDGFLNDIGRMVVKPEHVLNAIELAAAGGNSPTGGADAPIPDRTPNNSQLPPSRPVHEGSTGGGTGMLTMGFKGGTGTSSRIVPGILHGEPTQWTVGCLVQSNFGKLEDLHFGSVPVGREWKRDFAGTEWRDGCIFAGTGSGGTASDVSASKMAGDGGKNAAQEGFTATNPTTPPDGSIIVILSTNAPLNPTQLQRLAKRATVGLSRVGGFGANSSGDIFLAFSTAPGPQREPEAMPGYSTWEARRAARVEEQVGVDGGFVQDTTINGLFEAAAEAVMEAVLNAMCMAEGVVGVEGNRASGIPLGWVKKVVEERYGGGR</sequence>
<dbReference type="SUPFAM" id="SSF56266">
    <property type="entry name" value="DmpA/ArgJ-like"/>
    <property type="match status" value="1"/>
</dbReference>
<dbReference type="PANTHER" id="PTHR36512">
    <property type="entry name" value="D-AMINOPEPTIDASE"/>
    <property type="match status" value="1"/>
</dbReference>
<dbReference type="Gene3D" id="3.60.70.12">
    <property type="entry name" value="L-amino peptidase D-ALA esterase/amidase"/>
    <property type="match status" value="1"/>
</dbReference>
<keyword evidence="3" id="KW-0031">Aminopeptidase</keyword>